<organism evidence="2 3">
    <name type="scientific">Nannochloropsis salina CCMP1776</name>
    <dbReference type="NCBI Taxonomy" id="1027361"/>
    <lineage>
        <taxon>Eukaryota</taxon>
        <taxon>Sar</taxon>
        <taxon>Stramenopiles</taxon>
        <taxon>Ochrophyta</taxon>
        <taxon>Eustigmatophyceae</taxon>
        <taxon>Eustigmatales</taxon>
        <taxon>Monodopsidaceae</taxon>
        <taxon>Microchloropsis</taxon>
        <taxon>Microchloropsis salina</taxon>
    </lineage>
</organism>
<dbReference type="Proteomes" id="UP000355283">
    <property type="component" value="Unassembled WGS sequence"/>
</dbReference>
<evidence type="ECO:0000313" key="2">
    <source>
        <dbReference type="EMBL" id="TFJ87210.1"/>
    </source>
</evidence>
<protein>
    <recommendedName>
        <fullName evidence="4">SPRY domain-containing protein</fullName>
    </recommendedName>
</protein>
<dbReference type="InterPro" id="IPR043136">
    <property type="entry name" value="B30.2/SPRY_sf"/>
</dbReference>
<sequence>MVNEFCSCLAHFWESSEEHERSQKRGAGAAQSVNMTRGDTGKGTEDAITPRVKHDLNMRGSQVRVKELANGRFLISGAGLTIASLPLEQDCSFWQVKVLQPGRFSMGVSRAAEASALEDMKEPLEWALRANSAETQSEREEDGESAMVVSRDGDVFSCVFDQSSCPMLRFFQNGKELEKQAINRVRGLVFPALELFGDGVELSFLFHESEWSYPPPSSRYMMILETRRMI</sequence>
<reference evidence="2 3" key="1">
    <citation type="submission" date="2019-01" db="EMBL/GenBank/DDBJ databases">
        <title>Nuclear Genome Assembly of the Microalgal Biofuel strain Nannochloropsis salina CCMP1776.</title>
        <authorList>
            <person name="Hovde B."/>
        </authorList>
    </citation>
    <scope>NUCLEOTIDE SEQUENCE [LARGE SCALE GENOMIC DNA]</scope>
    <source>
        <strain evidence="2 3">CCMP1776</strain>
    </source>
</reference>
<accession>A0A4D9D711</accession>
<feature type="region of interest" description="Disordered" evidence="1">
    <location>
        <begin position="20"/>
        <end position="47"/>
    </location>
</feature>
<evidence type="ECO:0000256" key="1">
    <source>
        <dbReference type="SAM" id="MobiDB-lite"/>
    </source>
</evidence>
<dbReference type="OrthoDB" id="40953at2759"/>
<dbReference type="InterPro" id="IPR035766">
    <property type="entry name" value="SPRYD7"/>
</dbReference>
<keyword evidence="3" id="KW-1185">Reference proteome</keyword>
<gene>
    <name evidence="2" type="ORF">NSK_001542</name>
</gene>
<name>A0A4D9D711_9STRA</name>
<dbReference type="PANTHER" id="PTHR20951">
    <property type="entry name" value="C13ORF1 PROTEIN-RELATED"/>
    <property type="match status" value="1"/>
</dbReference>
<dbReference type="PANTHER" id="PTHR20951:SF2">
    <property type="entry name" value="SPRY DOMAIN-CONTAINING PROTEIN 7"/>
    <property type="match status" value="1"/>
</dbReference>
<evidence type="ECO:0008006" key="4">
    <source>
        <dbReference type="Google" id="ProtNLM"/>
    </source>
</evidence>
<proteinExistence type="predicted"/>
<dbReference type="AlphaFoldDB" id="A0A4D9D711"/>
<dbReference type="EMBL" id="SDOX01000006">
    <property type="protein sequence ID" value="TFJ87210.1"/>
    <property type="molecule type" value="Genomic_DNA"/>
</dbReference>
<evidence type="ECO:0000313" key="3">
    <source>
        <dbReference type="Proteomes" id="UP000355283"/>
    </source>
</evidence>
<comment type="caution">
    <text evidence="2">The sequence shown here is derived from an EMBL/GenBank/DDBJ whole genome shotgun (WGS) entry which is preliminary data.</text>
</comment>
<dbReference type="Gene3D" id="2.60.120.920">
    <property type="match status" value="1"/>
</dbReference>